<dbReference type="InterPro" id="IPR050238">
    <property type="entry name" value="DNA_Rep/Repair_Clamp_Loader"/>
</dbReference>
<dbReference type="AlphaFoldDB" id="A0A7X1B220"/>
<dbReference type="GO" id="GO:0006261">
    <property type="term" value="P:DNA-templated DNA replication"/>
    <property type="evidence" value="ECO:0007669"/>
    <property type="project" value="TreeGrafter"/>
</dbReference>
<dbReference type="Gene3D" id="3.40.50.300">
    <property type="entry name" value="P-loop containing nucleotide triphosphate hydrolases"/>
    <property type="match status" value="1"/>
</dbReference>
<sequence>MTDTIEAPRDPHRILTEAWEKGRLGHAILLYGPASSSLENVAFALASQILGVDGVPTKHPDCSVVRPVNKMRQIGVDAMRRLVRTVSHSANQGGRKVGIVLDADRMNLQASNAFLKTLEEPPSDTTLFLLSTRPNDLLDTIRSRCMSFKISGDSVAIEGPEWESWSRDFEEWLSRIEVPPANQKDVAETVMRLYGLVQRFQECLSALSARRLEAAVADFPEDVEDEEKVAIEAGIERGARQDLLAGIEAVLRDWVVSRTAEGNAMADRARKLVLAVEETEGTSGLLALNFNGVAAVEQLMIRVLRIWSRQ</sequence>
<gene>
    <name evidence="1" type="ORF">H5P30_20645</name>
</gene>
<dbReference type="PANTHER" id="PTHR11669:SF8">
    <property type="entry name" value="DNA POLYMERASE III SUBUNIT DELTA"/>
    <property type="match status" value="1"/>
</dbReference>
<accession>A0A7X1B220</accession>
<evidence type="ECO:0000313" key="1">
    <source>
        <dbReference type="EMBL" id="MBC2604196.1"/>
    </source>
</evidence>
<comment type="caution">
    <text evidence="1">The sequence shown here is derived from an EMBL/GenBank/DDBJ whole genome shotgun (WGS) entry which is preliminary data.</text>
</comment>
<keyword evidence="2" id="KW-1185">Reference proteome</keyword>
<dbReference type="InterPro" id="IPR027417">
    <property type="entry name" value="P-loop_NTPase"/>
</dbReference>
<dbReference type="Pfam" id="PF13177">
    <property type="entry name" value="DNA_pol3_delta2"/>
    <property type="match status" value="1"/>
</dbReference>
<evidence type="ECO:0000313" key="2">
    <source>
        <dbReference type="Proteomes" id="UP000525652"/>
    </source>
</evidence>
<dbReference type="EMBL" id="JACHVA010000139">
    <property type="protein sequence ID" value="MBC2604196.1"/>
    <property type="molecule type" value="Genomic_DNA"/>
</dbReference>
<name>A0A7X1B220_9BACT</name>
<dbReference type="SUPFAM" id="SSF52540">
    <property type="entry name" value="P-loop containing nucleoside triphosphate hydrolases"/>
    <property type="match status" value="1"/>
</dbReference>
<protein>
    <submittedName>
        <fullName evidence="1">DNA polymerase III subunit gamma/tau</fullName>
    </submittedName>
</protein>
<organism evidence="1 2">
    <name type="scientific">Puniceicoccus vermicola</name>
    <dbReference type="NCBI Taxonomy" id="388746"/>
    <lineage>
        <taxon>Bacteria</taxon>
        <taxon>Pseudomonadati</taxon>
        <taxon>Verrucomicrobiota</taxon>
        <taxon>Opitutia</taxon>
        <taxon>Puniceicoccales</taxon>
        <taxon>Puniceicoccaceae</taxon>
        <taxon>Puniceicoccus</taxon>
    </lineage>
</organism>
<reference evidence="1 2" key="1">
    <citation type="submission" date="2020-07" db="EMBL/GenBank/DDBJ databases">
        <authorList>
            <person name="Feng X."/>
        </authorList>
    </citation>
    <scope>NUCLEOTIDE SEQUENCE [LARGE SCALE GENOMIC DNA]</scope>
    <source>
        <strain evidence="1 2">JCM14086</strain>
    </source>
</reference>
<proteinExistence type="predicted"/>
<dbReference type="PANTHER" id="PTHR11669">
    <property type="entry name" value="REPLICATION FACTOR C / DNA POLYMERASE III GAMMA-TAU SUBUNIT"/>
    <property type="match status" value="1"/>
</dbReference>
<dbReference type="RefSeq" id="WP_185694807.1">
    <property type="nucleotide sequence ID" value="NZ_JACHVA010000139.1"/>
</dbReference>
<dbReference type="Proteomes" id="UP000525652">
    <property type="component" value="Unassembled WGS sequence"/>
</dbReference>